<evidence type="ECO:0000313" key="2">
    <source>
        <dbReference type="Proteomes" id="UP000295636"/>
    </source>
</evidence>
<dbReference type="RefSeq" id="WP_133230765.1">
    <property type="nucleotide sequence ID" value="NZ_SMRT01000008.1"/>
</dbReference>
<comment type="caution">
    <text evidence="1">The sequence shown here is derived from an EMBL/GenBank/DDBJ whole genome shotgun (WGS) entry which is preliminary data.</text>
</comment>
<name>A0A4R5KMC4_9BACL</name>
<sequence length="141" mass="15384">MVRILDKAAVQPRRSFNPAKSFTIRRSPSKSGIAAIPIRIPMNSQPNRVDLVVSVGVRGVKGIGQIRFRIFRGGKEIFNTQQGIESAGSEKNYVVTFQAEDRNVRAGTHGYTVTAENLTANTRVDVVGPISFSGLAVKTRN</sequence>
<proteinExistence type="predicted"/>
<organism evidence="1 2">
    <name type="scientific">Paenibacillus piri</name>
    <dbReference type="NCBI Taxonomy" id="2547395"/>
    <lineage>
        <taxon>Bacteria</taxon>
        <taxon>Bacillati</taxon>
        <taxon>Bacillota</taxon>
        <taxon>Bacilli</taxon>
        <taxon>Bacillales</taxon>
        <taxon>Paenibacillaceae</taxon>
        <taxon>Paenibacillus</taxon>
    </lineage>
</organism>
<reference evidence="1 2" key="1">
    <citation type="submission" date="2019-03" db="EMBL/GenBank/DDBJ databases">
        <title>This is whole genome sequence of Paenibacillus sp MS74 strain.</title>
        <authorList>
            <person name="Trinh H.N."/>
        </authorList>
    </citation>
    <scope>NUCLEOTIDE SEQUENCE [LARGE SCALE GENOMIC DNA]</scope>
    <source>
        <strain evidence="1 2">MS74</strain>
    </source>
</reference>
<dbReference type="OrthoDB" id="2922920at2"/>
<dbReference type="AlphaFoldDB" id="A0A4R5KMC4"/>
<dbReference type="EMBL" id="SMRT01000008">
    <property type="protein sequence ID" value="TDF96382.1"/>
    <property type="molecule type" value="Genomic_DNA"/>
</dbReference>
<keyword evidence="2" id="KW-1185">Reference proteome</keyword>
<gene>
    <name evidence="1" type="ORF">E1757_18135</name>
</gene>
<accession>A0A4R5KMC4</accession>
<evidence type="ECO:0000313" key="1">
    <source>
        <dbReference type="EMBL" id="TDF96382.1"/>
    </source>
</evidence>
<dbReference type="Proteomes" id="UP000295636">
    <property type="component" value="Unassembled WGS sequence"/>
</dbReference>
<protein>
    <submittedName>
        <fullName evidence="1">Exosporium protein C</fullName>
    </submittedName>
</protein>